<comment type="caution">
    <text evidence="4">The sequence shown here is derived from an EMBL/GenBank/DDBJ whole genome shotgun (WGS) entry which is preliminary data.</text>
</comment>
<dbReference type="EMBL" id="JAZHRV010000001">
    <property type="protein sequence ID" value="MEH2558574.1"/>
    <property type="molecule type" value="Genomic_DNA"/>
</dbReference>
<reference evidence="4 5" key="1">
    <citation type="submission" date="2024-02" db="EMBL/GenBank/DDBJ databases">
        <title>Adaptive strategies in a cosmopolitan and abundant soil bacterium.</title>
        <authorList>
            <person name="Carini P."/>
        </authorList>
    </citation>
    <scope>NUCLEOTIDE SEQUENCE [LARGE SCALE GENOMIC DNA]</scope>
    <source>
        <strain evidence="4 5">AZCC 1608</strain>
    </source>
</reference>
<dbReference type="Pfam" id="PF03235">
    <property type="entry name" value="GmrSD_N"/>
    <property type="match status" value="1"/>
</dbReference>
<name>A0ABU8BJ52_9BRAD</name>
<evidence type="ECO:0000313" key="4">
    <source>
        <dbReference type="EMBL" id="MEH2558574.1"/>
    </source>
</evidence>
<evidence type="ECO:0000259" key="2">
    <source>
        <dbReference type="Pfam" id="PF07510"/>
    </source>
</evidence>
<feature type="domain" description="GmrSD restriction endonucleases N-terminal" evidence="1">
    <location>
        <begin position="15"/>
        <end position="243"/>
    </location>
</feature>
<dbReference type="InterPro" id="IPR011089">
    <property type="entry name" value="GmrSD_C"/>
</dbReference>
<evidence type="ECO:0000259" key="3">
    <source>
        <dbReference type="Pfam" id="PF18755"/>
    </source>
</evidence>
<proteinExistence type="predicted"/>
<evidence type="ECO:0000313" key="5">
    <source>
        <dbReference type="Proteomes" id="UP001364224"/>
    </source>
</evidence>
<dbReference type="Proteomes" id="UP001364224">
    <property type="component" value="Unassembled WGS sequence"/>
</dbReference>
<sequence>METQVRTPQMVFMQPQRFVVPLFQRPYVWNEENQWEPLWNDVVRVADRVLKQPTEKHHPHFLGAVVLQQMQKQTGQMQERTVIDGQQRLTTLQLLLDALHAELMAVQALQPAMRLEPLVRNAEPFCSKHEDRFKVWPTNRDRPAFNAVMGATLPMDYDAVGHRGEKMVEAHRFFSDQAREWLNAVGSEVTQTRAAAIETVVRELLQIVVIDLTVDENAQEIFETLNARGAQLTAADLIKNFIFQRLLEAGANVEEAYQKNWKDFETAFWETETSVGRLRYSRSATFLNHWLIARTGEEVLAREVFDRFKRFADHEAELPMHKLLEQVHTAAGVYRSFITAASTNTGPIDGVGLFGYRTGVLESEVIKPLVLDLLDPEQSAIPPPQFAKALSVIESWMVRRMLVRATTKNYNQVVAELIALLHKSNRDIAGDVIEAFLAGQTTGSRYWPDDVELEQELVSLQAYRRLGRGRLRMVLEAIEDHLRGWSNGQNGLGDERVGRGKLAIEHVMPRKWHTHWAIQDGSDEAERESIIHTLGNLTLLTGKINSKVSNGPWSGNGGKRALLEKHDVLILNRDLLKKGADQWTDQAIRTRTKELVRVISQIWPVPANHRSGFARDKSTVRRKVDLSDLIAGGKLEPGLPLYPRRKQHSHRVATLLPDGTIDVDGIAFSSPTEAATAIAGKRTNGWWFFVTDQATKRSLRNIRRDYIDAMSVDADDDDQDDDEDEEET</sequence>
<gene>
    <name evidence="4" type="ORF">V1286_006103</name>
</gene>
<dbReference type="PANTHER" id="PTHR35149">
    <property type="entry name" value="SLL5132 PROTEIN"/>
    <property type="match status" value="1"/>
</dbReference>
<dbReference type="InterPro" id="IPR040843">
    <property type="entry name" value="RAMA"/>
</dbReference>
<keyword evidence="5" id="KW-1185">Reference proteome</keyword>
<feature type="domain" description="GmrSD restriction endonucleases C-terminal" evidence="2">
    <location>
        <begin position="447"/>
        <end position="598"/>
    </location>
</feature>
<dbReference type="PANTHER" id="PTHR35149:SF1">
    <property type="entry name" value="DUF5655 DOMAIN-CONTAINING PROTEIN"/>
    <property type="match status" value="1"/>
</dbReference>
<dbReference type="Pfam" id="PF07510">
    <property type="entry name" value="GmrSD_C"/>
    <property type="match status" value="1"/>
</dbReference>
<accession>A0ABU8BJ52</accession>
<protein>
    <recommendedName>
        <fullName evidence="6">DUF262 domain-containing protein</fullName>
    </recommendedName>
</protein>
<dbReference type="RefSeq" id="WP_334485712.1">
    <property type="nucleotide sequence ID" value="NZ_JAZHRV010000001.1"/>
</dbReference>
<dbReference type="Pfam" id="PF18755">
    <property type="entry name" value="RAMA"/>
    <property type="match status" value="1"/>
</dbReference>
<evidence type="ECO:0000259" key="1">
    <source>
        <dbReference type="Pfam" id="PF03235"/>
    </source>
</evidence>
<organism evidence="4 5">
    <name type="scientific">Bradyrhizobium algeriense</name>
    <dbReference type="NCBI Taxonomy" id="634784"/>
    <lineage>
        <taxon>Bacteria</taxon>
        <taxon>Pseudomonadati</taxon>
        <taxon>Pseudomonadota</taxon>
        <taxon>Alphaproteobacteria</taxon>
        <taxon>Hyphomicrobiales</taxon>
        <taxon>Nitrobacteraceae</taxon>
        <taxon>Bradyrhizobium</taxon>
    </lineage>
</organism>
<dbReference type="InterPro" id="IPR004919">
    <property type="entry name" value="GmrSD_N"/>
</dbReference>
<evidence type="ECO:0008006" key="6">
    <source>
        <dbReference type="Google" id="ProtNLM"/>
    </source>
</evidence>
<feature type="domain" description="RAMA" evidence="3">
    <location>
        <begin position="616"/>
        <end position="710"/>
    </location>
</feature>